<accession>A0A101JJU5</accession>
<dbReference type="RefSeq" id="WP_067699230.1">
    <property type="nucleotide sequence ID" value="NZ_LLZH01000291.1"/>
</dbReference>
<evidence type="ECO:0000256" key="3">
    <source>
        <dbReference type="ARBA" id="ARBA00022801"/>
    </source>
</evidence>
<gene>
    <name evidence="5" type="ORF">ADL15_32705</name>
</gene>
<dbReference type="OrthoDB" id="5241795at2"/>
<dbReference type="AlphaFoldDB" id="A0A101JJU5"/>
<dbReference type="EMBL" id="LLZH01000291">
    <property type="protein sequence ID" value="KUL28156.1"/>
    <property type="molecule type" value="Genomic_DNA"/>
</dbReference>
<dbReference type="GO" id="GO:0046872">
    <property type="term" value="F:metal ion binding"/>
    <property type="evidence" value="ECO:0007669"/>
    <property type="project" value="UniProtKB-KW"/>
</dbReference>
<sequence length="241" mass="26461">MLTVAHVSDLHLGAHDPDTVRSLIADVTAARPVLTVVTGDVTMRARVREFRQARTVLDRLPQPLLVVLGNHDLPLISPLRVLWPYGRFRTWITSDLQPVVRVPGLTAVGLSSMPRWRWKDGRITRRQAARITGTFGAAAEQDLRLVALHHPPGSLAGRGRLREAVREAGVHLLVAGHTHIPDVRPEHGTVVVVAGTATSHRTRGTGQSWNLIRINSTTITVCERYATGTGWSTGRVIKVSR</sequence>
<dbReference type="Proteomes" id="UP000053244">
    <property type="component" value="Unassembled WGS sequence"/>
</dbReference>
<evidence type="ECO:0000313" key="6">
    <source>
        <dbReference type="Proteomes" id="UP000053244"/>
    </source>
</evidence>
<dbReference type="InterPro" id="IPR050884">
    <property type="entry name" value="CNP_phosphodiesterase-III"/>
</dbReference>
<organism evidence="5 6">
    <name type="scientific">Actinoplanes awajinensis subsp. mycoplanecinus</name>
    <dbReference type="NCBI Taxonomy" id="135947"/>
    <lineage>
        <taxon>Bacteria</taxon>
        <taxon>Bacillati</taxon>
        <taxon>Actinomycetota</taxon>
        <taxon>Actinomycetes</taxon>
        <taxon>Micromonosporales</taxon>
        <taxon>Micromonosporaceae</taxon>
        <taxon>Actinoplanes</taxon>
    </lineage>
</organism>
<name>A0A101JJU5_9ACTN</name>
<keyword evidence="3" id="KW-0378">Hydrolase</keyword>
<dbReference type="GO" id="GO:0016787">
    <property type="term" value="F:hydrolase activity"/>
    <property type="evidence" value="ECO:0007669"/>
    <property type="project" value="UniProtKB-KW"/>
</dbReference>
<dbReference type="SUPFAM" id="SSF56300">
    <property type="entry name" value="Metallo-dependent phosphatases"/>
    <property type="match status" value="1"/>
</dbReference>
<dbReference type="PANTHER" id="PTHR42988:SF2">
    <property type="entry name" value="CYCLIC NUCLEOTIDE PHOSPHODIESTERASE CBUA0032-RELATED"/>
    <property type="match status" value="1"/>
</dbReference>
<proteinExistence type="inferred from homology"/>
<dbReference type="InterPro" id="IPR024654">
    <property type="entry name" value="Calcineurin-like_PHP_lpxH"/>
</dbReference>
<evidence type="ECO:0000313" key="5">
    <source>
        <dbReference type="EMBL" id="KUL28156.1"/>
    </source>
</evidence>
<comment type="similarity">
    <text evidence="1">Belongs to the metallophosphoesterase superfamily. YfcE family.</text>
</comment>
<feature type="domain" description="Calcineurin-like phosphoesterase" evidence="4">
    <location>
        <begin position="3"/>
        <end position="205"/>
    </location>
</feature>
<dbReference type="Pfam" id="PF12850">
    <property type="entry name" value="Metallophos_2"/>
    <property type="match status" value="1"/>
</dbReference>
<evidence type="ECO:0000259" key="4">
    <source>
        <dbReference type="Pfam" id="PF12850"/>
    </source>
</evidence>
<keyword evidence="6" id="KW-1185">Reference proteome</keyword>
<reference evidence="5 6" key="1">
    <citation type="submission" date="2015-10" db="EMBL/GenBank/DDBJ databases">
        <authorList>
            <person name="Gilbert D.G."/>
        </authorList>
    </citation>
    <scope>NUCLEOTIDE SEQUENCE [LARGE SCALE GENOMIC DNA]</scope>
    <source>
        <strain evidence="5 6">NRRL B-16712</strain>
    </source>
</reference>
<comment type="caution">
    <text evidence="5">The sequence shown here is derived from an EMBL/GenBank/DDBJ whole genome shotgun (WGS) entry which is preliminary data.</text>
</comment>
<evidence type="ECO:0000256" key="2">
    <source>
        <dbReference type="ARBA" id="ARBA00022723"/>
    </source>
</evidence>
<dbReference type="InterPro" id="IPR029052">
    <property type="entry name" value="Metallo-depent_PP-like"/>
</dbReference>
<dbReference type="PANTHER" id="PTHR42988">
    <property type="entry name" value="PHOSPHOHYDROLASE"/>
    <property type="match status" value="1"/>
</dbReference>
<keyword evidence="2" id="KW-0479">Metal-binding</keyword>
<protein>
    <submittedName>
        <fullName evidence="5">Cyclic nucleotide-binding protein</fullName>
    </submittedName>
</protein>
<evidence type="ECO:0000256" key="1">
    <source>
        <dbReference type="ARBA" id="ARBA00008950"/>
    </source>
</evidence>
<dbReference type="Gene3D" id="3.60.21.10">
    <property type="match status" value="1"/>
</dbReference>